<feature type="transmembrane region" description="Helical" evidence="3">
    <location>
        <begin position="200"/>
        <end position="218"/>
    </location>
</feature>
<feature type="transmembrane region" description="Helical" evidence="3">
    <location>
        <begin position="278"/>
        <end position="304"/>
    </location>
</feature>
<keyword evidence="6" id="KW-1185">Reference proteome</keyword>
<feature type="transmembrane region" description="Helical" evidence="3">
    <location>
        <begin position="98"/>
        <end position="128"/>
    </location>
</feature>
<dbReference type="Pfam" id="PF07690">
    <property type="entry name" value="MFS_1"/>
    <property type="match status" value="1"/>
</dbReference>
<dbReference type="EMBL" id="MCFA01000071">
    <property type="protein sequence ID" value="ORY10549.1"/>
    <property type="molecule type" value="Genomic_DNA"/>
</dbReference>
<name>A0A1Y1ZK31_9PLEO</name>
<feature type="transmembrane region" description="Helical" evidence="3">
    <location>
        <begin position="159"/>
        <end position="180"/>
    </location>
</feature>
<accession>A0A1Y1ZK31</accession>
<evidence type="ECO:0000256" key="3">
    <source>
        <dbReference type="SAM" id="Phobius"/>
    </source>
</evidence>
<proteinExistence type="predicted"/>
<feature type="region of interest" description="Disordered" evidence="2">
    <location>
        <begin position="463"/>
        <end position="522"/>
    </location>
</feature>
<dbReference type="PANTHER" id="PTHR23520">
    <property type="entry name" value="TRANSPORTER, PUTATIVE (AFU_ORTHOLOGUE AFUA_3G04000)-RELATED"/>
    <property type="match status" value="1"/>
</dbReference>
<comment type="caution">
    <text evidence="5">The sequence shown here is derived from an EMBL/GenBank/DDBJ whole genome shotgun (WGS) entry which is preliminary data.</text>
</comment>
<dbReference type="InterPro" id="IPR036259">
    <property type="entry name" value="MFS_trans_sf"/>
</dbReference>
<keyword evidence="3" id="KW-1133">Transmembrane helix</keyword>
<dbReference type="GO" id="GO:0000329">
    <property type="term" value="C:fungal-type vacuole membrane"/>
    <property type="evidence" value="ECO:0007669"/>
    <property type="project" value="TreeGrafter"/>
</dbReference>
<feature type="transmembrane region" description="Helical" evidence="3">
    <location>
        <begin position="30"/>
        <end position="55"/>
    </location>
</feature>
<organism evidence="5 6">
    <name type="scientific">Clohesyomyces aquaticus</name>
    <dbReference type="NCBI Taxonomy" id="1231657"/>
    <lineage>
        <taxon>Eukaryota</taxon>
        <taxon>Fungi</taxon>
        <taxon>Dikarya</taxon>
        <taxon>Ascomycota</taxon>
        <taxon>Pezizomycotina</taxon>
        <taxon>Dothideomycetes</taxon>
        <taxon>Pleosporomycetidae</taxon>
        <taxon>Pleosporales</taxon>
        <taxon>Lindgomycetaceae</taxon>
        <taxon>Clohesyomyces</taxon>
    </lineage>
</organism>
<dbReference type="AlphaFoldDB" id="A0A1Y1ZK31"/>
<gene>
    <name evidence="5" type="ORF">BCR34DRAFT_601999</name>
</gene>
<keyword evidence="3" id="KW-0472">Membrane</keyword>
<feature type="region of interest" description="Disordered" evidence="2">
    <location>
        <begin position="225"/>
        <end position="267"/>
    </location>
</feature>
<feature type="transmembrane region" description="Helical" evidence="3">
    <location>
        <begin position="316"/>
        <end position="335"/>
    </location>
</feature>
<dbReference type="STRING" id="1231657.A0A1Y1ZK31"/>
<dbReference type="InterPro" id="IPR020846">
    <property type="entry name" value="MFS_dom"/>
</dbReference>
<feature type="domain" description="Major facilitator superfamily (MFS) profile" evidence="4">
    <location>
        <begin position="29"/>
        <end position="458"/>
    </location>
</feature>
<keyword evidence="3" id="KW-0812">Transmembrane</keyword>
<evidence type="ECO:0000259" key="4">
    <source>
        <dbReference type="PROSITE" id="PS50850"/>
    </source>
</evidence>
<dbReference type="PROSITE" id="PS50850">
    <property type="entry name" value="MFS"/>
    <property type="match status" value="1"/>
</dbReference>
<protein>
    <submittedName>
        <fullName evidence="5">Major facilitator superfamily domain-containing protein</fullName>
    </submittedName>
</protein>
<dbReference type="Gene3D" id="1.20.1250.20">
    <property type="entry name" value="MFS general substrate transporter like domains"/>
    <property type="match status" value="1"/>
</dbReference>
<evidence type="ECO:0000256" key="1">
    <source>
        <dbReference type="ARBA" id="ARBA00004141"/>
    </source>
</evidence>
<reference evidence="5 6" key="1">
    <citation type="submission" date="2016-07" db="EMBL/GenBank/DDBJ databases">
        <title>Pervasive Adenine N6-methylation of Active Genes in Fungi.</title>
        <authorList>
            <consortium name="DOE Joint Genome Institute"/>
            <person name="Mondo S.J."/>
            <person name="Dannebaum R.O."/>
            <person name="Kuo R.C."/>
            <person name="Labutti K."/>
            <person name="Haridas S."/>
            <person name="Kuo A."/>
            <person name="Salamov A."/>
            <person name="Ahrendt S.R."/>
            <person name="Lipzen A."/>
            <person name="Sullivan W."/>
            <person name="Andreopoulos W.B."/>
            <person name="Clum A."/>
            <person name="Lindquist E."/>
            <person name="Daum C."/>
            <person name="Ramamoorthy G.K."/>
            <person name="Gryganskyi A."/>
            <person name="Culley D."/>
            <person name="Magnuson J.K."/>
            <person name="James T.Y."/>
            <person name="O'Malley M.A."/>
            <person name="Stajich J.E."/>
            <person name="Spatafora J.W."/>
            <person name="Visel A."/>
            <person name="Grigoriev I.V."/>
        </authorList>
    </citation>
    <scope>NUCLEOTIDE SEQUENCE [LARGE SCALE GENOMIC DNA]</scope>
    <source>
        <strain evidence="5 6">CBS 115471</strain>
    </source>
</reference>
<dbReference type="OrthoDB" id="10027823at2759"/>
<sequence>MSTQSIYARAAHALAAELGLKTIASAGKDVYLLIIARYLRLFAYGAVALIIALYFEALGFSDEHIGLFMTLTLLGDVVISLLLTFLADSLGRRRTLLLGSLMMAVSGVVFATTSNYIALLAAAIIGVISPSGNEIGPFRAVEESTLAHLIPESARPDVFAWYVVLAVMGTSTGLLVGGIAVDRFQVIEGWSDVDAYRMIFWIYSGVACLKALMTLLLSRECEQDSENPSQGEARMQPSDEREPLLNDNGSTVQRPRSDVQSPKRRNPFTAISKPSRWILLKLCSLFFFDSLGSGMVPFSLVNLYIERKFNLPKNKLGAIMSATWFVSTIGNIFAASLAKRIGLIPAMVATHLPSSIFLGLLPVPRTLSWTICLLVGRACLNSMDQAPRSAFLSLVVLPEERTAVMGIVNILKTLSQSSGPAVTGVLAGHDHFWVAFVSAGSLKAVYDLGLLAFFPSNLRAPGKTGASEDVQGGRGIGGVSTSPGTETPRDDAESGSSKATSADEDDEVVVQALPPSGSSSHG</sequence>
<feature type="transmembrane region" description="Helical" evidence="3">
    <location>
        <begin position="67"/>
        <end position="86"/>
    </location>
</feature>
<evidence type="ECO:0000256" key="2">
    <source>
        <dbReference type="SAM" id="MobiDB-lite"/>
    </source>
</evidence>
<dbReference type="SUPFAM" id="SSF103473">
    <property type="entry name" value="MFS general substrate transporter"/>
    <property type="match status" value="1"/>
</dbReference>
<evidence type="ECO:0000313" key="6">
    <source>
        <dbReference type="Proteomes" id="UP000193144"/>
    </source>
</evidence>
<dbReference type="PANTHER" id="PTHR23520:SF5">
    <property type="entry name" value="TRANSPORTER, PUTATIVE (AFU_ORTHOLOGUE AFUA_3G04000)-RELATED"/>
    <property type="match status" value="1"/>
</dbReference>
<dbReference type="GO" id="GO:0022857">
    <property type="term" value="F:transmembrane transporter activity"/>
    <property type="evidence" value="ECO:0007669"/>
    <property type="project" value="InterPro"/>
</dbReference>
<evidence type="ECO:0000313" key="5">
    <source>
        <dbReference type="EMBL" id="ORY10549.1"/>
    </source>
</evidence>
<comment type="subcellular location">
    <subcellularLocation>
        <location evidence="1">Membrane</location>
        <topology evidence="1">Multi-pass membrane protein</topology>
    </subcellularLocation>
</comment>
<feature type="compositionally biased region" description="Polar residues" evidence="2">
    <location>
        <begin position="247"/>
        <end position="260"/>
    </location>
</feature>
<dbReference type="Proteomes" id="UP000193144">
    <property type="component" value="Unassembled WGS sequence"/>
</dbReference>
<dbReference type="InterPro" id="IPR011701">
    <property type="entry name" value="MFS"/>
</dbReference>